<dbReference type="EMBL" id="KQ947427">
    <property type="protein sequence ID" value="KUJ11237.1"/>
    <property type="molecule type" value="Genomic_DNA"/>
</dbReference>
<dbReference type="AlphaFoldDB" id="A0A194WUE9"/>
<dbReference type="InParanoid" id="A0A194WUE9"/>
<accession>A0A194WUE9</accession>
<dbReference type="PANTHER" id="PTHR48081:SF8">
    <property type="entry name" value="ALPHA_BETA HYDROLASE FOLD-3 DOMAIN-CONTAINING PROTEIN-RELATED"/>
    <property type="match status" value="1"/>
</dbReference>
<gene>
    <name evidence="3" type="ORF">LY89DRAFT_710342</name>
</gene>
<keyword evidence="1" id="KW-0378">Hydrolase</keyword>
<evidence type="ECO:0000313" key="3">
    <source>
        <dbReference type="EMBL" id="KUJ11237.1"/>
    </source>
</evidence>
<dbReference type="SUPFAM" id="SSF53474">
    <property type="entry name" value="alpha/beta-Hydrolases"/>
    <property type="match status" value="1"/>
</dbReference>
<name>A0A194WUE9_MOLSC</name>
<dbReference type="InterPro" id="IPR029058">
    <property type="entry name" value="AB_hydrolase_fold"/>
</dbReference>
<dbReference type="GO" id="GO:0016787">
    <property type="term" value="F:hydrolase activity"/>
    <property type="evidence" value="ECO:0007669"/>
    <property type="project" value="UniProtKB-KW"/>
</dbReference>
<evidence type="ECO:0000313" key="4">
    <source>
        <dbReference type="Proteomes" id="UP000070700"/>
    </source>
</evidence>
<evidence type="ECO:0000256" key="1">
    <source>
        <dbReference type="ARBA" id="ARBA00022801"/>
    </source>
</evidence>
<dbReference type="Pfam" id="PF07859">
    <property type="entry name" value="Abhydrolase_3"/>
    <property type="match status" value="1"/>
</dbReference>
<dbReference type="InterPro" id="IPR050300">
    <property type="entry name" value="GDXG_lipolytic_enzyme"/>
</dbReference>
<organism evidence="3 4">
    <name type="scientific">Mollisia scopiformis</name>
    <name type="common">Conifer needle endophyte fungus</name>
    <name type="synonym">Phialocephala scopiformis</name>
    <dbReference type="NCBI Taxonomy" id="149040"/>
    <lineage>
        <taxon>Eukaryota</taxon>
        <taxon>Fungi</taxon>
        <taxon>Dikarya</taxon>
        <taxon>Ascomycota</taxon>
        <taxon>Pezizomycotina</taxon>
        <taxon>Leotiomycetes</taxon>
        <taxon>Helotiales</taxon>
        <taxon>Mollisiaceae</taxon>
        <taxon>Mollisia</taxon>
    </lineage>
</organism>
<sequence>MSSLISKPCMDPELRLALGKVSFPPISRITPEIWKAMRVANATPPSFLDDQKVRGISHREVRISSQDGSNHEIILSILQRSVETTEPRPCLYWIHGGGLHWGDRLHTLEFPTDVILECDAVCISVEYRLAPEHPFCTSVEDCYTGLQWTSDHTQELGIDPKRLMVGGSSAGGALAASIALLCRDRTGPSLCAQVLFCPMLDDSLATVSSRQYVECSDFVPRGVFEDSWKASLANNGQNSNTVVLPPARVKDLSGLPPAYLDVGSAEVLRDETVAFASRLWENGVQADLHVWSGGFHGFDIFLPDAAVSQSSRRSKLMWARKVFQANSS</sequence>
<dbReference type="STRING" id="149040.A0A194WUE9"/>
<evidence type="ECO:0000259" key="2">
    <source>
        <dbReference type="Pfam" id="PF07859"/>
    </source>
</evidence>
<dbReference type="Proteomes" id="UP000070700">
    <property type="component" value="Unassembled WGS sequence"/>
</dbReference>
<dbReference type="KEGG" id="psco:LY89DRAFT_710342"/>
<dbReference type="GeneID" id="28827547"/>
<proteinExistence type="predicted"/>
<keyword evidence="4" id="KW-1185">Reference proteome</keyword>
<dbReference type="PANTHER" id="PTHR48081">
    <property type="entry name" value="AB HYDROLASE SUPERFAMILY PROTEIN C4A8.06C"/>
    <property type="match status" value="1"/>
</dbReference>
<dbReference type="InterPro" id="IPR013094">
    <property type="entry name" value="AB_hydrolase_3"/>
</dbReference>
<dbReference type="RefSeq" id="XP_018065592.1">
    <property type="nucleotide sequence ID" value="XM_018217821.1"/>
</dbReference>
<feature type="domain" description="Alpha/beta hydrolase fold-3" evidence="2">
    <location>
        <begin position="92"/>
        <end position="298"/>
    </location>
</feature>
<dbReference type="Gene3D" id="3.40.50.1820">
    <property type="entry name" value="alpha/beta hydrolase"/>
    <property type="match status" value="1"/>
</dbReference>
<reference evidence="3 4" key="1">
    <citation type="submission" date="2015-10" db="EMBL/GenBank/DDBJ databases">
        <title>Full genome of DAOMC 229536 Phialocephala scopiformis, a fungal endophyte of spruce producing the potent anti-insectan compound rugulosin.</title>
        <authorList>
            <consortium name="DOE Joint Genome Institute"/>
            <person name="Walker A.K."/>
            <person name="Frasz S.L."/>
            <person name="Seifert K.A."/>
            <person name="Miller J.D."/>
            <person name="Mondo S.J."/>
            <person name="Labutti K."/>
            <person name="Lipzen A."/>
            <person name="Dockter R."/>
            <person name="Kennedy M."/>
            <person name="Grigoriev I.V."/>
            <person name="Spatafora J.W."/>
        </authorList>
    </citation>
    <scope>NUCLEOTIDE SEQUENCE [LARGE SCALE GENOMIC DNA]</scope>
    <source>
        <strain evidence="3 4">CBS 120377</strain>
    </source>
</reference>
<protein>
    <submittedName>
        <fullName evidence="3">Esterase LipW</fullName>
    </submittedName>
</protein>
<dbReference type="OrthoDB" id="433474at2759"/>